<dbReference type="SUPFAM" id="SSF160113">
    <property type="entry name" value="YegP-like"/>
    <property type="match status" value="2"/>
</dbReference>
<dbReference type="RefSeq" id="WP_138852502.1">
    <property type="nucleotide sequence ID" value="NZ_CP040710.1"/>
</dbReference>
<sequence>MVEIKAETNDTFRFELRSADGIILLQSVPYPSKEHIKRTINALNPAVYKSLFFERKTDYEGKFLFHLKNAERELIGKSGVFESEAGMENGIKHLKKRIADLPADLTAL</sequence>
<name>A0A5B7SNC5_9FLAO</name>
<evidence type="ECO:0000313" key="2">
    <source>
        <dbReference type="EMBL" id="QCX00155.1"/>
    </source>
</evidence>
<gene>
    <name evidence="2" type="ORF">FGM00_08560</name>
</gene>
<dbReference type="Pfam" id="PF07411">
    <property type="entry name" value="DUF1508"/>
    <property type="match status" value="1"/>
</dbReference>
<accession>A0A5B7SNC5</accession>
<feature type="domain" description="DUF1508" evidence="1">
    <location>
        <begin position="60"/>
        <end position="98"/>
    </location>
</feature>
<dbReference type="InterPro" id="IPR010879">
    <property type="entry name" value="DUF1508"/>
</dbReference>
<dbReference type="EMBL" id="CP040710">
    <property type="protein sequence ID" value="QCX00155.1"/>
    <property type="molecule type" value="Genomic_DNA"/>
</dbReference>
<dbReference type="PANTHER" id="PTHR40606:SF1">
    <property type="entry name" value="UPF0339 PROTEIN YEGP"/>
    <property type="match status" value="1"/>
</dbReference>
<evidence type="ECO:0000259" key="1">
    <source>
        <dbReference type="Pfam" id="PF07411"/>
    </source>
</evidence>
<dbReference type="AlphaFoldDB" id="A0A5B7SNC5"/>
<dbReference type="Proteomes" id="UP000310017">
    <property type="component" value="Chromosome"/>
</dbReference>
<protein>
    <submittedName>
        <fullName evidence="2">DUF1508 domain-containing protein</fullName>
    </submittedName>
</protein>
<keyword evidence="3" id="KW-1185">Reference proteome</keyword>
<organism evidence="2 3">
    <name type="scientific">Aggregatimonas sangjinii</name>
    <dbReference type="NCBI Taxonomy" id="2583587"/>
    <lineage>
        <taxon>Bacteria</taxon>
        <taxon>Pseudomonadati</taxon>
        <taxon>Bacteroidota</taxon>
        <taxon>Flavobacteriia</taxon>
        <taxon>Flavobacteriales</taxon>
        <taxon>Flavobacteriaceae</taxon>
        <taxon>Aggregatimonas</taxon>
    </lineage>
</organism>
<dbReference type="InterPro" id="IPR036913">
    <property type="entry name" value="YegP-like_sf"/>
</dbReference>
<reference evidence="2 3" key="1">
    <citation type="submission" date="2019-05" db="EMBL/GenBank/DDBJ databases">
        <title>Genome sequencing of F202Z8.</title>
        <authorList>
            <person name="Kwon Y.M."/>
        </authorList>
    </citation>
    <scope>NUCLEOTIDE SEQUENCE [LARGE SCALE GENOMIC DNA]</scope>
    <source>
        <strain evidence="2 3">F202Z8</strain>
    </source>
</reference>
<evidence type="ECO:0000313" key="3">
    <source>
        <dbReference type="Proteomes" id="UP000310017"/>
    </source>
</evidence>
<dbReference type="InterPro" id="IPR051141">
    <property type="entry name" value="UPF0339_domain"/>
</dbReference>
<dbReference type="PANTHER" id="PTHR40606">
    <property type="match status" value="1"/>
</dbReference>
<dbReference type="Gene3D" id="2.30.29.80">
    <property type="match status" value="1"/>
</dbReference>
<proteinExistence type="predicted"/>
<dbReference type="KEGG" id="asag:FGM00_08560"/>
<dbReference type="OrthoDB" id="9802792at2"/>